<feature type="domain" description="C2H2-type" evidence="14">
    <location>
        <begin position="1059"/>
        <end position="1087"/>
    </location>
</feature>
<keyword evidence="5 11" id="KW-0863">Zinc-finger</keyword>
<evidence type="ECO:0000256" key="1">
    <source>
        <dbReference type="ARBA" id="ARBA00003767"/>
    </source>
</evidence>
<evidence type="ECO:0000256" key="4">
    <source>
        <dbReference type="ARBA" id="ARBA00022737"/>
    </source>
</evidence>
<dbReference type="PROSITE" id="PS00028">
    <property type="entry name" value="ZINC_FINGER_C2H2_1"/>
    <property type="match status" value="6"/>
</dbReference>
<dbReference type="SMART" id="SM00225">
    <property type="entry name" value="BTB"/>
    <property type="match status" value="2"/>
</dbReference>
<keyword evidence="8" id="KW-0238">DNA-binding</keyword>
<evidence type="ECO:0000256" key="7">
    <source>
        <dbReference type="ARBA" id="ARBA00023015"/>
    </source>
</evidence>
<dbReference type="PANTHER" id="PTHR46105">
    <property type="entry name" value="AGAP004733-PA"/>
    <property type="match status" value="1"/>
</dbReference>
<feature type="compositionally biased region" description="Low complexity" evidence="12">
    <location>
        <begin position="150"/>
        <end position="163"/>
    </location>
</feature>
<evidence type="ECO:0000259" key="13">
    <source>
        <dbReference type="PROSITE" id="PS50097"/>
    </source>
</evidence>
<keyword evidence="4" id="KW-0677">Repeat</keyword>
<dbReference type="SUPFAM" id="SSF54695">
    <property type="entry name" value="POZ domain"/>
    <property type="match status" value="2"/>
</dbReference>
<protein>
    <submittedName>
        <fullName evidence="15">Zinc finger and BTB domain-containing protein 12</fullName>
    </submittedName>
</protein>
<keyword evidence="3" id="KW-0479">Metal-binding</keyword>
<evidence type="ECO:0000256" key="8">
    <source>
        <dbReference type="ARBA" id="ARBA00023125"/>
    </source>
</evidence>
<feature type="domain" description="C2H2-type" evidence="14">
    <location>
        <begin position="1031"/>
        <end position="1058"/>
    </location>
</feature>
<keyword evidence="9" id="KW-0804">Transcription</keyword>
<comment type="subcellular location">
    <subcellularLocation>
        <location evidence="2">Nucleus</location>
    </subcellularLocation>
</comment>
<evidence type="ECO:0000256" key="9">
    <source>
        <dbReference type="ARBA" id="ARBA00023163"/>
    </source>
</evidence>
<feature type="domain" description="BTB" evidence="13">
    <location>
        <begin position="31"/>
        <end position="97"/>
    </location>
</feature>
<sequence length="1105" mass="122517">MDVDVVSFRLPGHGDTALSNMNFLRTQQHFCDVTIVAGGRRMFRGHKVVLAACSAFLRDQFLLNPSSELQQVSMLHSSAVVCELLQSCYTGMLQFSSKEIVNYLTAASYLQMEHVVEKCRGALSQYMQPRSRSPITVKSEDPQSMPVIVSGSTHSLGSISSPSDTASLHPHSSGKELQAADAELSNIPHKDDSDLTMHHVKASDASGHFEGEEGHESDIFQVQINDEHQDPEKNPGAEEEDREAVVMLDDHGQLDAGVDESNMEGRAKGNGLRGTGRMWRRRHGEHRGGRGRGFKHRKRYTFKDRKLLGNYQEAWRFPTPDEIMGNFGADFGADYLSNQHLADGTIRIDYRPGDGQGEEIGSDGGPAHFSVEPSSGEEGMGVGTHTNEHGAADESVAVVGSTSCVTGPVVCEQCGLAFSSTQDLAMHSLSTHRLYVCPCCGKHFSHSSNLNRHMIVHRGVSKLHCCPLCHKTFTQKSTLCDHMNLHSGERPHVCAYCHVSFAHKPALRRHLKEQHGRTTAQNYLEMQRNNESGVGEGAINLKPTVYFTFYVYARDSVQVAALPRTIVSQLKTKPKRQNNNNKIAETSVTKSVVFLQNWATLTLLPWVGENMDVDVVSFRLPGHGDTALSNMNFLRTQQHFCDVTIVAGGRRMFKGHKVVLAACSVFLRDQFLMNPSSELQVSMLHSSAVVCELLQSCYTGMLQFSAKEIVNYLTAASYLQMEHVVEKCRGALSQYMQPQSCSPVVNVSTSNKSIQTVKSEDFPSMPVIVSVRGSDASGHFEGEDEPESDIIQVQINDELPDTEKPPSAEEEDREAIVVLDDHEQPDTVEEPNMEGQAKGNGFRGTGRMWRRRHREHSGGRGRGFKHRKRYIFKDRKHLGNYQDYQEHLPPPDETMSNFGVDFQSSYKSNQHLTDGSVFVEYRPGEGQGEEIGSDGGPALFNVEASSVEVGTHANEHGAADESVAVVGSTSCVTGPVVCEHCGLALCSLQDLAMHSLVSHRLYVCPCCGKQFSHFNILNRHMIVHRGVSKLHCCPLCQKTFTQKSTLYDHMNVHSGERPYVCAYCRVSFAHRSALRRHLMEQHGKTMPQNHLEMQRNNMGDVGLGV</sequence>
<dbReference type="Gene3D" id="3.30.160.60">
    <property type="entry name" value="Classic Zinc Finger"/>
    <property type="match status" value="6"/>
</dbReference>
<dbReference type="InterPro" id="IPR000210">
    <property type="entry name" value="BTB/POZ_dom"/>
</dbReference>
<dbReference type="Gene3D" id="3.30.710.10">
    <property type="entry name" value="Potassium Channel Kv1.1, Chain A"/>
    <property type="match status" value="2"/>
</dbReference>
<accession>A0ABQ8LQZ4</accession>
<comment type="caution">
    <text evidence="15">The sequence shown here is derived from an EMBL/GenBank/DDBJ whole genome shotgun (WGS) entry which is preliminary data.</text>
</comment>
<dbReference type="Pfam" id="PF00651">
    <property type="entry name" value="BTB"/>
    <property type="match status" value="2"/>
</dbReference>
<dbReference type="SMART" id="SM00355">
    <property type="entry name" value="ZnF_C2H2"/>
    <property type="match status" value="8"/>
</dbReference>
<dbReference type="SUPFAM" id="SSF57667">
    <property type="entry name" value="beta-beta-alpha zinc fingers"/>
    <property type="match status" value="4"/>
</dbReference>
<comment type="function">
    <text evidence="1">May be involved in transcriptional regulation.</text>
</comment>
<feature type="region of interest" description="Disordered" evidence="12">
    <location>
        <begin position="132"/>
        <end position="177"/>
    </location>
</feature>
<dbReference type="Proteomes" id="UP000830375">
    <property type="component" value="Unassembled WGS sequence"/>
</dbReference>
<dbReference type="Pfam" id="PF00096">
    <property type="entry name" value="zf-C2H2"/>
    <property type="match status" value="4"/>
</dbReference>
<evidence type="ECO:0000259" key="14">
    <source>
        <dbReference type="PROSITE" id="PS50157"/>
    </source>
</evidence>
<feature type="domain" description="C2H2-type" evidence="14">
    <location>
        <begin position="1002"/>
        <end position="1029"/>
    </location>
</feature>
<dbReference type="PANTHER" id="PTHR46105:SF29">
    <property type="entry name" value="ZINC FINGER AND BTB DOMAIN CONTAINING 12"/>
    <property type="match status" value="1"/>
</dbReference>
<evidence type="ECO:0000256" key="2">
    <source>
        <dbReference type="ARBA" id="ARBA00004123"/>
    </source>
</evidence>
<evidence type="ECO:0000313" key="16">
    <source>
        <dbReference type="Proteomes" id="UP000830375"/>
    </source>
</evidence>
<feature type="domain" description="C2H2-type" evidence="14">
    <location>
        <begin position="492"/>
        <end position="520"/>
    </location>
</feature>
<keyword evidence="6" id="KW-0862">Zinc</keyword>
<feature type="domain" description="C2H2-type" evidence="14">
    <location>
        <begin position="409"/>
        <end position="432"/>
    </location>
</feature>
<evidence type="ECO:0000256" key="10">
    <source>
        <dbReference type="ARBA" id="ARBA00023242"/>
    </source>
</evidence>
<dbReference type="InterPro" id="IPR050457">
    <property type="entry name" value="ZnFinger_BTB_dom_contain"/>
</dbReference>
<keyword evidence="16" id="KW-1185">Reference proteome</keyword>
<gene>
    <name evidence="15" type="ORF">H4Q32_005950</name>
</gene>
<proteinExistence type="predicted"/>
<evidence type="ECO:0000256" key="5">
    <source>
        <dbReference type="ARBA" id="ARBA00022771"/>
    </source>
</evidence>
<dbReference type="InterPro" id="IPR036236">
    <property type="entry name" value="Znf_C2H2_sf"/>
</dbReference>
<dbReference type="InterPro" id="IPR011333">
    <property type="entry name" value="SKP1/BTB/POZ_sf"/>
</dbReference>
<feature type="region of interest" description="Disordered" evidence="12">
    <location>
        <begin position="826"/>
        <end position="845"/>
    </location>
</feature>
<keyword evidence="10" id="KW-0539">Nucleus</keyword>
<feature type="domain" description="C2H2-type" evidence="14">
    <location>
        <begin position="464"/>
        <end position="491"/>
    </location>
</feature>
<feature type="domain" description="BTB" evidence="13">
    <location>
        <begin position="641"/>
        <end position="706"/>
    </location>
</feature>
<feature type="domain" description="C2H2-type" evidence="14">
    <location>
        <begin position="435"/>
        <end position="462"/>
    </location>
</feature>
<keyword evidence="7" id="KW-0805">Transcription regulation</keyword>
<reference evidence="15 16" key="1">
    <citation type="submission" date="2022-01" db="EMBL/GenBank/DDBJ databases">
        <title>A high-quality chromosome-level genome assembly of rohu carp, Labeo rohita.</title>
        <authorList>
            <person name="Arick M.A. II"/>
            <person name="Hsu C.-Y."/>
            <person name="Magbanua Z."/>
            <person name="Pechanova O."/>
            <person name="Grover C."/>
            <person name="Miller E."/>
            <person name="Thrash A."/>
            <person name="Ezzel L."/>
            <person name="Alam S."/>
            <person name="Benzie J."/>
            <person name="Hamilton M."/>
            <person name="Karsi A."/>
            <person name="Lawrence M.L."/>
            <person name="Peterson D.G."/>
        </authorList>
    </citation>
    <scope>NUCLEOTIDE SEQUENCE [LARGE SCALE GENOMIC DNA]</scope>
    <source>
        <strain evidence="16">BAU-BD-2019</strain>
        <tissue evidence="15">Blood</tissue>
    </source>
</reference>
<dbReference type="PROSITE" id="PS50097">
    <property type="entry name" value="BTB"/>
    <property type="match status" value="2"/>
</dbReference>
<evidence type="ECO:0000256" key="3">
    <source>
        <dbReference type="ARBA" id="ARBA00022723"/>
    </source>
</evidence>
<dbReference type="EMBL" id="JACTAM010000019">
    <property type="protein sequence ID" value="KAI2652681.1"/>
    <property type="molecule type" value="Genomic_DNA"/>
</dbReference>
<evidence type="ECO:0000313" key="15">
    <source>
        <dbReference type="EMBL" id="KAI2652681.1"/>
    </source>
</evidence>
<dbReference type="PROSITE" id="PS50157">
    <property type="entry name" value="ZINC_FINGER_C2H2_2"/>
    <property type="match status" value="7"/>
</dbReference>
<dbReference type="InterPro" id="IPR013087">
    <property type="entry name" value="Znf_C2H2_type"/>
</dbReference>
<organism evidence="15 16">
    <name type="scientific">Labeo rohita</name>
    <name type="common">Indian major carp</name>
    <name type="synonym">Cyprinus rohita</name>
    <dbReference type="NCBI Taxonomy" id="84645"/>
    <lineage>
        <taxon>Eukaryota</taxon>
        <taxon>Metazoa</taxon>
        <taxon>Chordata</taxon>
        <taxon>Craniata</taxon>
        <taxon>Vertebrata</taxon>
        <taxon>Euteleostomi</taxon>
        <taxon>Actinopterygii</taxon>
        <taxon>Neopterygii</taxon>
        <taxon>Teleostei</taxon>
        <taxon>Ostariophysi</taxon>
        <taxon>Cypriniformes</taxon>
        <taxon>Cyprinidae</taxon>
        <taxon>Labeoninae</taxon>
        <taxon>Labeonini</taxon>
        <taxon>Labeo</taxon>
    </lineage>
</organism>
<name>A0ABQ8LQZ4_LABRO</name>
<evidence type="ECO:0000256" key="11">
    <source>
        <dbReference type="PROSITE-ProRule" id="PRU00042"/>
    </source>
</evidence>
<evidence type="ECO:0000256" key="6">
    <source>
        <dbReference type="ARBA" id="ARBA00022833"/>
    </source>
</evidence>
<evidence type="ECO:0000256" key="12">
    <source>
        <dbReference type="SAM" id="MobiDB-lite"/>
    </source>
</evidence>
<feature type="region of interest" description="Disordered" evidence="12">
    <location>
        <begin position="255"/>
        <end position="276"/>
    </location>
</feature>